<dbReference type="Gene3D" id="1.10.150.130">
    <property type="match status" value="1"/>
</dbReference>
<proteinExistence type="predicted"/>
<dbReference type="Gene3D" id="1.10.443.10">
    <property type="entry name" value="Intergrase catalytic core"/>
    <property type="match status" value="1"/>
</dbReference>
<dbReference type="InterPro" id="IPR010998">
    <property type="entry name" value="Integrase_recombinase_N"/>
</dbReference>
<dbReference type="PROSITE" id="PS50103">
    <property type="entry name" value="ZF_C3H1"/>
    <property type="match status" value="1"/>
</dbReference>
<dbReference type="GO" id="GO:0006310">
    <property type="term" value="P:DNA recombination"/>
    <property type="evidence" value="ECO:0007669"/>
    <property type="project" value="UniProtKB-KW"/>
</dbReference>
<keyword evidence="3" id="KW-0479">Metal-binding</keyword>
<dbReference type="CDD" id="cd03714">
    <property type="entry name" value="RT_DIRS1"/>
    <property type="match status" value="1"/>
</dbReference>
<dbReference type="SUPFAM" id="SSF56349">
    <property type="entry name" value="DNA breaking-rejoining enzymes"/>
    <property type="match status" value="1"/>
</dbReference>
<dbReference type="AlphaFoldDB" id="A0A8S3SF32"/>
<dbReference type="PANTHER" id="PTHR33050">
    <property type="entry name" value="REVERSE TRANSCRIPTASE DOMAIN-CONTAINING PROTEIN"/>
    <property type="match status" value="1"/>
</dbReference>
<organism evidence="6 7">
    <name type="scientific">Mytilus edulis</name>
    <name type="common">Blue mussel</name>
    <dbReference type="NCBI Taxonomy" id="6550"/>
    <lineage>
        <taxon>Eukaryota</taxon>
        <taxon>Metazoa</taxon>
        <taxon>Spiralia</taxon>
        <taxon>Lophotrochozoa</taxon>
        <taxon>Mollusca</taxon>
        <taxon>Bivalvia</taxon>
        <taxon>Autobranchia</taxon>
        <taxon>Pteriomorphia</taxon>
        <taxon>Mytilida</taxon>
        <taxon>Mytiloidea</taxon>
        <taxon>Mytilidae</taxon>
        <taxon>Mytilinae</taxon>
        <taxon>Mytilus</taxon>
    </lineage>
</organism>
<evidence type="ECO:0000259" key="4">
    <source>
        <dbReference type="PROSITE" id="PS50103"/>
    </source>
</evidence>
<dbReference type="SUPFAM" id="SSF47823">
    <property type="entry name" value="lambda integrase-like, N-terminal domain"/>
    <property type="match status" value="1"/>
</dbReference>
<dbReference type="InterPro" id="IPR000477">
    <property type="entry name" value="RT_dom"/>
</dbReference>
<dbReference type="EMBL" id="CAJPWZ010001626">
    <property type="protein sequence ID" value="CAG2219270.1"/>
    <property type="molecule type" value="Genomic_DNA"/>
</dbReference>
<feature type="zinc finger region" description="C3H1-type" evidence="3">
    <location>
        <begin position="64"/>
        <end position="92"/>
    </location>
</feature>
<feature type="domain" description="C3H1-type" evidence="4">
    <location>
        <begin position="64"/>
        <end position="92"/>
    </location>
</feature>
<dbReference type="InterPro" id="IPR011010">
    <property type="entry name" value="DNA_brk_join_enz"/>
</dbReference>
<evidence type="ECO:0000313" key="7">
    <source>
        <dbReference type="Proteomes" id="UP000683360"/>
    </source>
</evidence>
<protein>
    <submittedName>
        <fullName evidence="6">Uncharacterized protein</fullName>
    </submittedName>
</protein>
<comment type="caution">
    <text evidence="6">The sequence shown here is derived from an EMBL/GenBank/DDBJ whole genome shotgun (WGS) entry which is preliminary data.</text>
</comment>
<dbReference type="PROSITE" id="PS50878">
    <property type="entry name" value="RT_POL"/>
    <property type="match status" value="1"/>
</dbReference>
<dbReference type="InterPro" id="IPR043502">
    <property type="entry name" value="DNA/RNA_pol_sf"/>
</dbReference>
<dbReference type="Gene3D" id="3.30.70.270">
    <property type="match status" value="1"/>
</dbReference>
<keyword evidence="2" id="KW-0233">DNA recombination</keyword>
<evidence type="ECO:0000313" key="6">
    <source>
        <dbReference type="EMBL" id="CAG2219270.1"/>
    </source>
</evidence>
<dbReference type="InterPro" id="IPR043128">
    <property type="entry name" value="Rev_trsase/Diguanyl_cyclase"/>
</dbReference>
<keyword evidence="3" id="KW-0862">Zinc</keyword>
<keyword evidence="1" id="KW-0238">DNA-binding</keyword>
<evidence type="ECO:0000256" key="2">
    <source>
        <dbReference type="ARBA" id="ARBA00023172"/>
    </source>
</evidence>
<dbReference type="InterPro" id="IPR000571">
    <property type="entry name" value="Znf_CCCH"/>
</dbReference>
<dbReference type="PANTHER" id="PTHR33050:SF8">
    <property type="entry name" value="REVERSE TRANSCRIPTASE DOMAIN-CONTAINING PROTEIN"/>
    <property type="match status" value="1"/>
</dbReference>
<dbReference type="GO" id="GO:0003677">
    <property type="term" value="F:DNA binding"/>
    <property type="evidence" value="ECO:0007669"/>
    <property type="project" value="UniProtKB-KW"/>
</dbReference>
<feature type="domain" description="Reverse transcriptase" evidence="5">
    <location>
        <begin position="1"/>
        <end position="324"/>
    </location>
</feature>
<name>A0A8S3SF32_MYTED</name>
<evidence type="ECO:0000256" key="3">
    <source>
        <dbReference type="PROSITE-ProRule" id="PRU00723"/>
    </source>
</evidence>
<keyword evidence="7" id="KW-1185">Reference proteome</keyword>
<dbReference type="OrthoDB" id="6110137at2759"/>
<dbReference type="SUPFAM" id="SSF56672">
    <property type="entry name" value="DNA/RNA polymerases"/>
    <property type="match status" value="1"/>
</dbReference>
<sequence length="873" mass="98373">MSNSDSAKHKDLCHLVLSLTKTYGHLYAMTAMKDQGQSNEGKVGYSSQSEPLYSFRQSSGQQNAQPPRTCNAYNTKGKRCNFNPCRFKHGCSACGGQHPAYFENASYLFSGFKFGFSLHYPGPRLPTDSKNLKSAIERPDILLQKIKKEIDAGRVAGSVKFRPIPTLRISPLELVPKGKDVVYSNIDDAVDVIKLYGNKTLASKSDVRSAFRLLPISPIDFDLLGFKINQEFYFDKTLPFGASISCALFDKFASFLHWAVSVRKSEGAIVHYLDDFLFLGRGGTSQCADLLHTFKAICNDLGIPLADEKTISPTTRLTFLGVEIDTSDMTLRLPSDKLDELLQKISFVLKCKKVTLREMQSLLGSLNFACRVVVPGRAFCRRLIDSTIGLNKPHYRIRITSNIKADLLMWKSFLKNFNGLTLMPDRLWTSNEALEFYTDSAGGSTLGFGIYFKGRWAHGLWPRTWHERGLLSNITFLELFPVMVAIILWGSELRNKKVLFHIDNEGAVHIINKKSSKSSDVMVLVRRLVLETLHHNILIKADHVPVVPFPEPSTKCISDTNSNSEPSMDSITEESARLFSDSLAGNTWKSYSRARSVLDSFQLLYTLDKVWPVPVEQLVQFIAYLSLKHFSPATVRLYISGISFSHKERNLEDTTKNFVVSKMLEGLHRNHPQRDNRAPVTLPLLRQITDALPSICSSTYESLLFKSSFILAFFAMLRVSEFTTKNKSDSSTEALQLSDVVVSDCQLKINIKKSKTDQRGYSTFIVINKYRDNASICPVLTLKKYLAARPAVSGCYHLFMHFDGSPLTRYQLSAMLRKSVNFCNIPNPNLLKSHSFRIGAATEASKRGINDEAIKKWGRWSSGAFERYIRIPW</sequence>
<evidence type="ECO:0000256" key="1">
    <source>
        <dbReference type="ARBA" id="ARBA00023125"/>
    </source>
</evidence>
<evidence type="ECO:0000259" key="5">
    <source>
        <dbReference type="PROSITE" id="PS50878"/>
    </source>
</evidence>
<dbReference type="Proteomes" id="UP000683360">
    <property type="component" value="Unassembled WGS sequence"/>
</dbReference>
<dbReference type="Pfam" id="PF00078">
    <property type="entry name" value="RVT_1"/>
    <property type="match status" value="1"/>
</dbReference>
<keyword evidence="3" id="KW-0863">Zinc-finger</keyword>
<dbReference type="InterPro" id="IPR052055">
    <property type="entry name" value="Hepadnavirus_pol/RT"/>
</dbReference>
<dbReference type="GO" id="GO:0008270">
    <property type="term" value="F:zinc ion binding"/>
    <property type="evidence" value="ECO:0007669"/>
    <property type="project" value="UniProtKB-KW"/>
</dbReference>
<dbReference type="InterPro" id="IPR013762">
    <property type="entry name" value="Integrase-like_cat_sf"/>
</dbReference>
<gene>
    <name evidence="6" type="ORF">MEDL_32819</name>
</gene>
<accession>A0A8S3SF32</accession>
<reference evidence="6" key="1">
    <citation type="submission" date="2021-03" db="EMBL/GenBank/DDBJ databases">
        <authorList>
            <person name="Bekaert M."/>
        </authorList>
    </citation>
    <scope>NUCLEOTIDE SEQUENCE</scope>
</reference>
<dbReference type="GO" id="GO:0015074">
    <property type="term" value="P:DNA integration"/>
    <property type="evidence" value="ECO:0007669"/>
    <property type="project" value="InterPro"/>
</dbReference>
<dbReference type="CDD" id="cd09275">
    <property type="entry name" value="RNase_HI_RT_DIRS1"/>
    <property type="match status" value="1"/>
</dbReference>